<reference evidence="1" key="2">
    <citation type="journal article" date="2023" name="Science">
        <title>Genomic signatures of disease resistance in endangered staghorn corals.</title>
        <authorList>
            <person name="Vollmer S.V."/>
            <person name="Selwyn J.D."/>
            <person name="Despard B.A."/>
            <person name="Roesel C.L."/>
        </authorList>
    </citation>
    <scope>NUCLEOTIDE SEQUENCE</scope>
    <source>
        <strain evidence="1">K2</strain>
    </source>
</reference>
<keyword evidence="2" id="KW-1185">Reference proteome</keyword>
<dbReference type="SUPFAM" id="SSF52540">
    <property type="entry name" value="P-loop containing nucleoside triphosphate hydrolases"/>
    <property type="match status" value="1"/>
</dbReference>
<dbReference type="AlphaFoldDB" id="A0AAD9QN70"/>
<comment type="caution">
    <text evidence="1">The sequence shown here is derived from an EMBL/GenBank/DDBJ whole genome shotgun (WGS) entry which is preliminary data.</text>
</comment>
<accession>A0AAD9QN70</accession>
<evidence type="ECO:0000313" key="1">
    <source>
        <dbReference type="EMBL" id="KAK2564055.1"/>
    </source>
</evidence>
<reference evidence="1" key="1">
    <citation type="journal article" date="2023" name="G3 (Bethesda)">
        <title>Whole genome assembly and annotation of the endangered Caribbean coral Acropora cervicornis.</title>
        <authorList>
            <person name="Selwyn J.D."/>
            <person name="Vollmer S.V."/>
        </authorList>
    </citation>
    <scope>NUCLEOTIDE SEQUENCE</scope>
    <source>
        <strain evidence="1">K2</strain>
    </source>
</reference>
<proteinExistence type="predicted"/>
<name>A0AAD9QN70_ACRCE</name>
<dbReference type="Proteomes" id="UP001249851">
    <property type="component" value="Unassembled WGS sequence"/>
</dbReference>
<evidence type="ECO:0000313" key="2">
    <source>
        <dbReference type="Proteomes" id="UP001249851"/>
    </source>
</evidence>
<evidence type="ECO:0008006" key="3">
    <source>
        <dbReference type="Google" id="ProtNLM"/>
    </source>
</evidence>
<dbReference type="Gene3D" id="3.40.50.300">
    <property type="entry name" value="P-loop containing nucleotide triphosphate hydrolases"/>
    <property type="match status" value="1"/>
</dbReference>
<sequence>MAVCLGKALKESISNVRESFDGVEKLSDVQTGGVFNFIQRKDVLAVFLPTASRKLLLFQLIPCLCLCHNQMGHCDYPKSAIVIVVCPLNALIECHMKELRQRGISCTCLSGDDANQDGALAGKYLFIFANPEHEMEEDASVAHLSKQPV</sequence>
<protein>
    <recommendedName>
        <fullName evidence="3">DEAD/DEAH box helicase domain-containing protein</fullName>
    </recommendedName>
</protein>
<dbReference type="InterPro" id="IPR027417">
    <property type="entry name" value="P-loop_NTPase"/>
</dbReference>
<gene>
    <name evidence="1" type="ORF">P5673_012273</name>
</gene>
<organism evidence="1 2">
    <name type="scientific">Acropora cervicornis</name>
    <name type="common">Staghorn coral</name>
    <dbReference type="NCBI Taxonomy" id="6130"/>
    <lineage>
        <taxon>Eukaryota</taxon>
        <taxon>Metazoa</taxon>
        <taxon>Cnidaria</taxon>
        <taxon>Anthozoa</taxon>
        <taxon>Hexacorallia</taxon>
        <taxon>Scleractinia</taxon>
        <taxon>Astrocoeniina</taxon>
        <taxon>Acroporidae</taxon>
        <taxon>Acropora</taxon>
    </lineage>
</organism>
<dbReference type="EMBL" id="JARQWQ010000023">
    <property type="protein sequence ID" value="KAK2564055.1"/>
    <property type="molecule type" value="Genomic_DNA"/>
</dbReference>